<proteinExistence type="predicted"/>
<dbReference type="PANTHER" id="PTHR13582">
    <property type="entry name" value="M-PHASE PHOSPHOPROTEIN 6"/>
    <property type="match status" value="1"/>
</dbReference>
<dbReference type="InterPro" id="IPR019324">
    <property type="entry name" value="MPP6"/>
</dbReference>
<dbReference type="EMBL" id="JAKKPZ010000001">
    <property type="protein sequence ID" value="KAI1728856.1"/>
    <property type="molecule type" value="Genomic_DNA"/>
</dbReference>
<protein>
    <submittedName>
        <fullName evidence="2">M-phase phosphoprotein 6 domain-containing protein</fullName>
    </submittedName>
</protein>
<gene>
    <name evidence="2" type="ORF">DdX_01060</name>
</gene>
<organism evidence="2 3">
    <name type="scientific">Ditylenchus destructor</name>
    <dbReference type="NCBI Taxonomy" id="166010"/>
    <lineage>
        <taxon>Eukaryota</taxon>
        <taxon>Metazoa</taxon>
        <taxon>Ecdysozoa</taxon>
        <taxon>Nematoda</taxon>
        <taxon>Chromadorea</taxon>
        <taxon>Rhabditida</taxon>
        <taxon>Tylenchina</taxon>
        <taxon>Tylenchomorpha</taxon>
        <taxon>Sphaerularioidea</taxon>
        <taxon>Anguinidae</taxon>
        <taxon>Anguininae</taxon>
        <taxon>Ditylenchus</taxon>
    </lineage>
</organism>
<reference evidence="2" key="1">
    <citation type="submission" date="2022-01" db="EMBL/GenBank/DDBJ databases">
        <title>Genome Sequence Resource for Two Populations of Ditylenchus destructor, the Migratory Endoparasitic Phytonematode.</title>
        <authorList>
            <person name="Zhang H."/>
            <person name="Lin R."/>
            <person name="Xie B."/>
        </authorList>
    </citation>
    <scope>NUCLEOTIDE SEQUENCE</scope>
    <source>
        <strain evidence="2">BazhouSP</strain>
    </source>
</reference>
<feature type="region of interest" description="Disordered" evidence="1">
    <location>
        <begin position="145"/>
        <end position="169"/>
    </location>
</feature>
<sequence length="169" mass="19846">MTSVAKISSISQVKVSPNVLKMQFMKKTVLRIEQEERARQKQIKIETPTHMWKIYPTAETVHDEPTCSLGGVTSEERITFLESLRFGRFSYLSQNPEIEKLMIYHECKRLGIEPPEEHNAEEGEIFEQEYMEQDTERADLHKASHNQLHETNTPSFHTYGRKRKHGERM</sequence>
<accession>A0AAD4RDN2</accession>
<dbReference type="GO" id="GO:0000460">
    <property type="term" value="P:maturation of 5.8S rRNA"/>
    <property type="evidence" value="ECO:0007669"/>
    <property type="project" value="TreeGrafter"/>
</dbReference>
<comment type="caution">
    <text evidence="2">The sequence shown here is derived from an EMBL/GenBank/DDBJ whole genome shotgun (WGS) entry which is preliminary data.</text>
</comment>
<evidence type="ECO:0000313" key="2">
    <source>
        <dbReference type="EMBL" id="KAI1728856.1"/>
    </source>
</evidence>
<dbReference type="Pfam" id="PF10175">
    <property type="entry name" value="MPP6"/>
    <property type="match status" value="1"/>
</dbReference>
<evidence type="ECO:0000313" key="3">
    <source>
        <dbReference type="Proteomes" id="UP001201812"/>
    </source>
</evidence>
<dbReference type="Proteomes" id="UP001201812">
    <property type="component" value="Unassembled WGS sequence"/>
</dbReference>
<feature type="compositionally biased region" description="Basic residues" evidence="1">
    <location>
        <begin position="159"/>
        <end position="169"/>
    </location>
</feature>
<dbReference type="PANTHER" id="PTHR13582:SF0">
    <property type="entry name" value="M-PHASE PHOSPHOPROTEIN 6"/>
    <property type="match status" value="1"/>
</dbReference>
<keyword evidence="3" id="KW-1185">Reference proteome</keyword>
<feature type="compositionally biased region" description="Polar residues" evidence="1">
    <location>
        <begin position="145"/>
        <end position="156"/>
    </location>
</feature>
<evidence type="ECO:0000256" key="1">
    <source>
        <dbReference type="SAM" id="MobiDB-lite"/>
    </source>
</evidence>
<name>A0AAD4RDN2_9BILA</name>
<dbReference type="AlphaFoldDB" id="A0AAD4RDN2"/>